<dbReference type="GO" id="GO:0003841">
    <property type="term" value="F:1-acylglycerol-3-phosphate O-acyltransferase activity"/>
    <property type="evidence" value="ECO:0007669"/>
    <property type="project" value="UniProtKB-EC"/>
</dbReference>
<dbReference type="EC" id="2.3.1.51" evidence="3"/>
<feature type="domain" description="AB hydrolase-1" evidence="2">
    <location>
        <begin position="3"/>
        <end position="104"/>
    </location>
</feature>
<dbReference type="InterPro" id="IPR029058">
    <property type="entry name" value="AB_hydrolase_fold"/>
</dbReference>
<reference evidence="3" key="1">
    <citation type="submission" date="2023-01" db="EMBL/GenBank/DDBJ databases">
        <title>Genome assembly of the deep-sea coral Lophelia pertusa.</title>
        <authorList>
            <person name="Herrera S."/>
            <person name="Cordes E."/>
        </authorList>
    </citation>
    <scope>NUCLEOTIDE SEQUENCE</scope>
    <source>
        <strain evidence="3">USNM1676648</strain>
        <tissue evidence="3">Polyp</tissue>
    </source>
</reference>
<evidence type="ECO:0000256" key="1">
    <source>
        <dbReference type="ARBA" id="ARBA00038097"/>
    </source>
</evidence>
<dbReference type="AlphaFoldDB" id="A0A9W9YNX6"/>
<dbReference type="GO" id="GO:0052689">
    <property type="term" value="F:carboxylic ester hydrolase activity"/>
    <property type="evidence" value="ECO:0007669"/>
    <property type="project" value="TreeGrafter"/>
</dbReference>
<dbReference type="PANTHER" id="PTHR42886:SF29">
    <property type="entry name" value="PUMMELIG, ISOFORM A"/>
    <property type="match status" value="1"/>
</dbReference>
<dbReference type="Proteomes" id="UP001163046">
    <property type="component" value="Unassembled WGS sequence"/>
</dbReference>
<evidence type="ECO:0000259" key="2">
    <source>
        <dbReference type="Pfam" id="PF00561"/>
    </source>
</evidence>
<dbReference type="EMBL" id="MU827309">
    <property type="protein sequence ID" value="KAJ7360436.1"/>
    <property type="molecule type" value="Genomic_DNA"/>
</dbReference>
<dbReference type="InterPro" id="IPR000073">
    <property type="entry name" value="AB_hydrolase_1"/>
</dbReference>
<dbReference type="PANTHER" id="PTHR42886">
    <property type="entry name" value="RE40534P-RELATED"/>
    <property type="match status" value="1"/>
</dbReference>
<accession>A0A9W9YNX6</accession>
<evidence type="ECO:0000313" key="3">
    <source>
        <dbReference type="EMBL" id="KAJ7360436.1"/>
    </source>
</evidence>
<evidence type="ECO:0000313" key="4">
    <source>
        <dbReference type="Proteomes" id="UP001163046"/>
    </source>
</evidence>
<gene>
    <name evidence="3" type="primary">ABHD5_2</name>
    <name evidence="3" type="ORF">OS493_015537</name>
</gene>
<keyword evidence="3" id="KW-0012">Acyltransferase</keyword>
<dbReference type="GO" id="GO:0005811">
    <property type="term" value="C:lipid droplet"/>
    <property type="evidence" value="ECO:0007669"/>
    <property type="project" value="TreeGrafter"/>
</dbReference>
<dbReference type="PRINTS" id="PR00111">
    <property type="entry name" value="ABHYDROLASE"/>
</dbReference>
<dbReference type="GO" id="GO:0005739">
    <property type="term" value="C:mitochondrion"/>
    <property type="evidence" value="ECO:0007669"/>
    <property type="project" value="TreeGrafter"/>
</dbReference>
<proteinExistence type="inferred from homology"/>
<organism evidence="3 4">
    <name type="scientific">Desmophyllum pertusum</name>
    <dbReference type="NCBI Taxonomy" id="174260"/>
    <lineage>
        <taxon>Eukaryota</taxon>
        <taxon>Metazoa</taxon>
        <taxon>Cnidaria</taxon>
        <taxon>Anthozoa</taxon>
        <taxon>Hexacorallia</taxon>
        <taxon>Scleractinia</taxon>
        <taxon>Caryophylliina</taxon>
        <taxon>Caryophylliidae</taxon>
        <taxon>Desmophyllum</taxon>
    </lineage>
</organism>
<keyword evidence="4" id="KW-1185">Reference proteome</keyword>
<dbReference type="GO" id="GO:0006654">
    <property type="term" value="P:phosphatidic acid biosynthetic process"/>
    <property type="evidence" value="ECO:0007669"/>
    <property type="project" value="TreeGrafter"/>
</dbReference>
<dbReference type="Gene3D" id="3.40.50.1820">
    <property type="entry name" value="alpha/beta hydrolase"/>
    <property type="match status" value="1"/>
</dbReference>
<name>A0A9W9YNX6_9CNID</name>
<dbReference type="OrthoDB" id="7457040at2759"/>
<sequence length="242" mass="27182">MNIDALAKERSVYALDVLGFGRSSRPELSADSEEAEEQFVDSIEQWRHQIGLDKFVLLGHSFGGFLASSYALKHPSRVQHLVLVDSWGFPEKPQDFELNVPVWVRLIAAVIRPFNPLAGLRAAGPWDDTIFNYIYHCNAQTPSGETAFKKMTESYIFAKSPMIHRIGGVDKNIPMTMIHGSQSWIGSSSSYETKYLRSGCYVDVQVIPEAGHHVYADQPDAFNLVVDEICQKEDEMIDVDVN</sequence>
<comment type="caution">
    <text evidence="3">The sequence shown here is derived from an EMBL/GenBank/DDBJ whole genome shotgun (WGS) entry which is preliminary data.</text>
</comment>
<dbReference type="Pfam" id="PF00561">
    <property type="entry name" value="Abhydrolase_1"/>
    <property type="match status" value="1"/>
</dbReference>
<keyword evidence="3" id="KW-0808">Transferase</keyword>
<dbReference type="SUPFAM" id="SSF53474">
    <property type="entry name" value="alpha/beta-Hydrolases"/>
    <property type="match status" value="1"/>
</dbReference>
<dbReference type="GO" id="GO:0055088">
    <property type="term" value="P:lipid homeostasis"/>
    <property type="evidence" value="ECO:0007669"/>
    <property type="project" value="TreeGrafter"/>
</dbReference>
<protein>
    <submittedName>
        <fullName evidence="3">1-acylglycerol-3-phosphate O-acyltransferase abhd5</fullName>
        <ecNumber evidence="3">2.3.1.51</ecNumber>
    </submittedName>
</protein>
<comment type="similarity">
    <text evidence="1">Belongs to the peptidase S33 family. ABHD4/ABHD5 subfamily.</text>
</comment>